<keyword evidence="3" id="KW-1185">Reference proteome</keyword>
<sequence>MKGKEVESKDETAQLQKEKWEDSGRCEGEICANIVQM</sequence>
<comment type="caution">
    <text evidence="2">The sequence shown here is derived from an EMBL/GenBank/DDBJ whole genome shotgun (WGS) entry which is preliminary data.</text>
</comment>
<dbReference type="AlphaFoldDB" id="A0A7J9N396"/>
<accession>A0A7J9N396</accession>
<dbReference type="EMBL" id="JABFAF010269125">
    <property type="protein sequence ID" value="MBA0877718.1"/>
    <property type="molecule type" value="Genomic_DNA"/>
</dbReference>
<proteinExistence type="predicted"/>
<organism evidence="2 3">
    <name type="scientific">Gossypium schwendimanii</name>
    <name type="common">Cotton</name>
    <dbReference type="NCBI Taxonomy" id="34291"/>
    <lineage>
        <taxon>Eukaryota</taxon>
        <taxon>Viridiplantae</taxon>
        <taxon>Streptophyta</taxon>
        <taxon>Embryophyta</taxon>
        <taxon>Tracheophyta</taxon>
        <taxon>Spermatophyta</taxon>
        <taxon>Magnoliopsida</taxon>
        <taxon>eudicotyledons</taxon>
        <taxon>Gunneridae</taxon>
        <taxon>Pentapetalae</taxon>
        <taxon>rosids</taxon>
        <taxon>malvids</taxon>
        <taxon>Malvales</taxon>
        <taxon>Malvaceae</taxon>
        <taxon>Malvoideae</taxon>
        <taxon>Gossypium</taxon>
    </lineage>
</organism>
<evidence type="ECO:0000256" key="1">
    <source>
        <dbReference type="SAM" id="MobiDB-lite"/>
    </source>
</evidence>
<evidence type="ECO:0000313" key="2">
    <source>
        <dbReference type="EMBL" id="MBA0877718.1"/>
    </source>
</evidence>
<dbReference type="Proteomes" id="UP000593576">
    <property type="component" value="Unassembled WGS sequence"/>
</dbReference>
<dbReference type="OrthoDB" id="10410207at2759"/>
<evidence type="ECO:0000313" key="3">
    <source>
        <dbReference type="Proteomes" id="UP000593576"/>
    </source>
</evidence>
<gene>
    <name evidence="2" type="ORF">Goshw_015592</name>
</gene>
<protein>
    <submittedName>
        <fullName evidence="2">Uncharacterized protein</fullName>
    </submittedName>
</protein>
<feature type="region of interest" description="Disordered" evidence="1">
    <location>
        <begin position="1"/>
        <end position="20"/>
    </location>
</feature>
<reference evidence="2 3" key="1">
    <citation type="journal article" date="2019" name="Genome Biol. Evol.">
        <title>Insights into the evolution of the New World diploid cottons (Gossypium, subgenus Houzingenia) based on genome sequencing.</title>
        <authorList>
            <person name="Grover C.E."/>
            <person name="Arick M.A. 2nd"/>
            <person name="Thrash A."/>
            <person name="Conover J.L."/>
            <person name="Sanders W.S."/>
            <person name="Peterson D.G."/>
            <person name="Frelichowski J.E."/>
            <person name="Scheffler J.A."/>
            <person name="Scheffler B.E."/>
            <person name="Wendel J.F."/>
        </authorList>
    </citation>
    <scope>NUCLEOTIDE SEQUENCE [LARGE SCALE GENOMIC DNA]</scope>
    <source>
        <strain evidence="2">1</strain>
        <tissue evidence="2">Leaf</tissue>
    </source>
</reference>
<name>A0A7J9N396_GOSSC</name>
<feature type="non-terminal residue" evidence="2">
    <location>
        <position position="37"/>
    </location>
</feature>